<accession>A0A495PJE8</accession>
<organism evidence="1 2">
    <name type="scientific">Gillisia mitskevichiae</name>
    <dbReference type="NCBI Taxonomy" id="270921"/>
    <lineage>
        <taxon>Bacteria</taxon>
        <taxon>Pseudomonadati</taxon>
        <taxon>Bacteroidota</taxon>
        <taxon>Flavobacteriia</taxon>
        <taxon>Flavobacteriales</taxon>
        <taxon>Flavobacteriaceae</taxon>
        <taxon>Gillisia</taxon>
    </lineage>
</organism>
<name>A0A495PJE8_9FLAO</name>
<keyword evidence="2" id="KW-1185">Reference proteome</keyword>
<gene>
    <name evidence="1" type="ORF">BC962_2537</name>
</gene>
<evidence type="ECO:0000313" key="1">
    <source>
        <dbReference type="EMBL" id="RKS50763.1"/>
    </source>
</evidence>
<protein>
    <submittedName>
        <fullName evidence="1">Uncharacterized protein</fullName>
    </submittedName>
</protein>
<dbReference type="RefSeq" id="WP_121346351.1">
    <property type="nucleotide sequence ID" value="NZ_RBLG01000003.1"/>
</dbReference>
<dbReference type="OrthoDB" id="1442200at2"/>
<dbReference type="EMBL" id="RBLG01000003">
    <property type="protein sequence ID" value="RKS50763.1"/>
    <property type="molecule type" value="Genomic_DNA"/>
</dbReference>
<dbReference type="AlphaFoldDB" id="A0A495PJE8"/>
<dbReference type="Proteomes" id="UP000276282">
    <property type="component" value="Unassembled WGS sequence"/>
</dbReference>
<sequence>MIKGIKLSLPKRRIYNSRNSSSGNFKTPITSAVVLLDSTNINALQVLGKLKQELKLKDSGFKMILFKRKEENFPDFNGLTFVDEDLNFLGNFNKAELLDFTKNHIDLLITFAEGNNVLINLLTATFNADLKVGNDPKCENILDVVIRSGKEVEVFTSELIKLLKQFKNNSNE</sequence>
<dbReference type="Pfam" id="PF21857">
    <property type="entry name" value="DUF6913"/>
    <property type="match status" value="1"/>
</dbReference>
<reference evidence="1 2" key="1">
    <citation type="submission" date="2018-10" db="EMBL/GenBank/DDBJ databases">
        <title>Genomic Encyclopedia of Archaeal and Bacterial Type Strains, Phase II (KMG-II): from individual species to whole genera.</title>
        <authorList>
            <person name="Goeker M."/>
        </authorList>
    </citation>
    <scope>NUCLEOTIDE SEQUENCE [LARGE SCALE GENOMIC DNA]</scope>
    <source>
        <strain evidence="1 2">DSM 19839</strain>
    </source>
</reference>
<evidence type="ECO:0000313" key="2">
    <source>
        <dbReference type="Proteomes" id="UP000276282"/>
    </source>
</evidence>
<dbReference type="InterPro" id="IPR054207">
    <property type="entry name" value="DUF6913"/>
</dbReference>
<comment type="caution">
    <text evidence="1">The sequence shown here is derived from an EMBL/GenBank/DDBJ whole genome shotgun (WGS) entry which is preliminary data.</text>
</comment>
<proteinExistence type="predicted"/>